<dbReference type="AlphaFoldDB" id="A0AAD1H782"/>
<name>A0AAD1H782_9MYCO</name>
<dbReference type="KEGG" id="mmor:MMOR_10840"/>
<sequence>MRAPVGCVGGLGVLSMRFNCNPTQGAVVAVRYRNYAGPQHFCLFRGMCSAWVPGSVLGSLVREIRAFSSGSVLA</sequence>
<gene>
    <name evidence="1" type="ORF">MMOR_10840</name>
</gene>
<evidence type="ECO:0000313" key="1">
    <source>
        <dbReference type="EMBL" id="BBX00148.1"/>
    </source>
</evidence>
<accession>A0AAD1H782</accession>
<proteinExistence type="predicted"/>
<evidence type="ECO:0000313" key="2">
    <source>
        <dbReference type="Proteomes" id="UP000466681"/>
    </source>
</evidence>
<keyword evidence="2" id="KW-1185">Reference proteome</keyword>
<dbReference type="Proteomes" id="UP000466681">
    <property type="component" value="Chromosome"/>
</dbReference>
<dbReference type="EMBL" id="AP022560">
    <property type="protein sequence ID" value="BBX00148.1"/>
    <property type="molecule type" value="Genomic_DNA"/>
</dbReference>
<reference evidence="1 2" key="1">
    <citation type="journal article" date="2019" name="Emerg. Microbes Infect.">
        <title>Comprehensive subspecies identification of 175 nontuberculous mycobacteria species based on 7547 genomic profiles.</title>
        <authorList>
            <person name="Matsumoto Y."/>
            <person name="Kinjo T."/>
            <person name="Motooka D."/>
            <person name="Nabeya D."/>
            <person name="Jung N."/>
            <person name="Uechi K."/>
            <person name="Horii T."/>
            <person name="Iida T."/>
            <person name="Fujita J."/>
            <person name="Nakamura S."/>
        </authorList>
    </citation>
    <scope>NUCLEOTIDE SEQUENCE [LARGE SCALE GENOMIC DNA]</scope>
    <source>
        <strain evidence="1 2">JCM 6375</strain>
    </source>
</reference>
<organism evidence="1 2">
    <name type="scientific">Mycolicibacterium moriokaense</name>
    <dbReference type="NCBI Taxonomy" id="39691"/>
    <lineage>
        <taxon>Bacteria</taxon>
        <taxon>Bacillati</taxon>
        <taxon>Actinomycetota</taxon>
        <taxon>Actinomycetes</taxon>
        <taxon>Mycobacteriales</taxon>
        <taxon>Mycobacteriaceae</taxon>
        <taxon>Mycolicibacterium</taxon>
    </lineage>
</organism>
<protein>
    <submittedName>
        <fullName evidence="1">Uncharacterized protein</fullName>
    </submittedName>
</protein>